<dbReference type="Proteomes" id="UP000295756">
    <property type="component" value="Chromosome"/>
</dbReference>
<dbReference type="EMBL" id="CP037939">
    <property type="protein sequence ID" value="QBR47470.1"/>
    <property type="molecule type" value="Genomic_DNA"/>
</dbReference>
<dbReference type="InterPro" id="IPR036514">
    <property type="entry name" value="SGNH_hydro_sf"/>
</dbReference>
<dbReference type="RefSeq" id="WP_013102335.1">
    <property type="nucleotide sequence ID" value="NZ_CP037939.1"/>
</dbReference>
<organism evidence="2 3">
    <name type="scientific">Leuconostoc kimchii</name>
    <dbReference type="NCBI Taxonomy" id="136609"/>
    <lineage>
        <taxon>Bacteria</taxon>
        <taxon>Bacillati</taxon>
        <taxon>Bacillota</taxon>
        <taxon>Bacilli</taxon>
        <taxon>Lactobacillales</taxon>
        <taxon>Lactobacillaceae</taxon>
        <taxon>Leuconostoc</taxon>
    </lineage>
</organism>
<gene>
    <name evidence="2" type="ORF">EW139_04795</name>
</gene>
<accession>A0ABX5SMU5</accession>
<evidence type="ECO:0000259" key="1">
    <source>
        <dbReference type="Pfam" id="PF13472"/>
    </source>
</evidence>
<dbReference type="CDD" id="cd04506">
    <property type="entry name" value="SGNH_hydrolase_YpmR_like"/>
    <property type="match status" value="1"/>
</dbReference>
<protein>
    <submittedName>
        <fullName evidence="2">Lysophospholipase</fullName>
    </submittedName>
</protein>
<proteinExistence type="predicted"/>
<keyword evidence="3" id="KW-1185">Reference proteome</keyword>
<dbReference type="InterPro" id="IPR051532">
    <property type="entry name" value="Ester_Hydrolysis_Enzymes"/>
</dbReference>
<evidence type="ECO:0000313" key="3">
    <source>
        <dbReference type="Proteomes" id="UP000295756"/>
    </source>
</evidence>
<feature type="domain" description="SGNH hydrolase-type esterase" evidence="1">
    <location>
        <begin position="51"/>
        <end position="226"/>
    </location>
</feature>
<name>A0ABX5SMU5_9LACO</name>
<dbReference type="Gene3D" id="3.40.50.1110">
    <property type="entry name" value="SGNH hydrolase"/>
    <property type="match status" value="1"/>
</dbReference>
<reference evidence="2 3" key="1">
    <citation type="submission" date="2019-03" db="EMBL/GenBank/DDBJ databases">
        <title>Complete Genome Sequence of Leuconostoc kimchii strain NKJ218 Isolated from Homemade Kimchi.</title>
        <authorList>
            <person name="Jung J.Y."/>
            <person name="Jin H.M."/>
            <person name="Jung J.-W."/>
            <person name="Lee S.-Y."/>
            <person name="Ryu B.-G."/>
            <person name="Han S.-S."/>
            <person name="Kang H.K."/>
            <person name="Choi H.W."/>
            <person name="Chung E.J."/>
            <person name="Choi K.-M."/>
        </authorList>
    </citation>
    <scope>NUCLEOTIDE SEQUENCE [LARGE SCALE GENOMIC DNA]</scope>
    <source>
        <strain evidence="2 3">NKJ218</strain>
    </source>
</reference>
<sequence>MRKKIIFLAVLTILSCVAVFGWQKIKQKDLQVAEPAKAAKLARIKHINLVALGDSLTEGVGDEKHEQGYSGRIAKKIAKKYDITVSMSNFGKSGDRSDQIQKRLQTQPDFQREVGRANVILMTVGGNDLQQSLLKNISAKTPTDLSAAIVAGQKQYENKLADLFKAVRNQNSDAPIFIFGNYNPLFVHFPKRDDLNKDVQLFNNINRRVASNDKNSYYVSSYQITFGQYNNKELQQTLSNPVKPVTKKADVNAEMTATLLGESTVKNNWISETDNYHPNNVGYNYMTSQLFHVMRKEQSTWLKTR</sequence>
<dbReference type="Pfam" id="PF13472">
    <property type="entry name" value="Lipase_GDSL_2"/>
    <property type="match status" value="1"/>
</dbReference>
<dbReference type="SUPFAM" id="SSF52266">
    <property type="entry name" value="SGNH hydrolase"/>
    <property type="match status" value="1"/>
</dbReference>
<dbReference type="PANTHER" id="PTHR30383:SF27">
    <property type="entry name" value="SPORE GERMINATION LIPASE LIPC"/>
    <property type="match status" value="1"/>
</dbReference>
<dbReference type="PANTHER" id="PTHR30383">
    <property type="entry name" value="THIOESTERASE 1/PROTEASE 1/LYSOPHOSPHOLIPASE L1"/>
    <property type="match status" value="1"/>
</dbReference>
<dbReference type="PROSITE" id="PS51257">
    <property type="entry name" value="PROKAR_LIPOPROTEIN"/>
    <property type="match status" value="1"/>
</dbReference>
<dbReference type="InterPro" id="IPR013830">
    <property type="entry name" value="SGNH_hydro"/>
</dbReference>
<evidence type="ECO:0000313" key="2">
    <source>
        <dbReference type="EMBL" id="QBR47470.1"/>
    </source>
</evidence>